<protein>
    <submittedName>
        <fullName evidence="1">Uncharacterized protein</fullName>
    </submittedName>
</protein>
<comment type="caution">
    <text evidence="1">The sequence shown here is derived from an EMBL/GenBank/DDBJ whole genome shotgun (WGS) entry which is preliminary data.</text>
</comment>
<proteinExistence type="predicted"/>
<sequence>MKSNKVNVYNDVPPVNADPMQPSTVYVYQSVNGQQPVVCRLDGEQWVRYLNYTHDPNRIWTEKTRFSSFCCRRSTYERLMNRQYGHIILHENVLIIDELYFISFREYTLQKQILSIAVTYISSRVYGVTGLGLSLGIVHLL</sequence>
<organism evidence="1 2">
    <name type="scientific">Adineta steineri</name>
    <dbReference type="NCBI Taxonomy" id="433720"/>
    <lineage>
        <taxon>Eukaryota</taxon>
        <taxon>Metazoa</taxon>
        <taxon>Spiralia</taxon>
        <taxon>Gnathifera</taxon>
        <taxon>Rotifera</taxon>
        <taxon>Eurotatoria</taxon>
        <taxon>Bdelloidea</taxon>
        <taxon>Adinetida</taxon>
        <taxon>Adinetidae</taxon>
        <taxon>Adineta</taxon>
    </lineage>
</organism>
<name>A0A813RCY8_9BILA</name>
<gene>
    <name evidence="1" type="ORF">IZO911_LOCUS5741</name>
</gene>
<evidence type="ECO:0000313" key="2">
    <source>
        <dbReference type="Proteomes" id="UP000663860"/>
    </source>
</evidence>
<dbReference type="EMBL" id="CAJNOE010000034">
    <property type="protein sequence ID" value="CAF0779256.1"/>
    <property type="molecule type" value="Genomic_DNA"/>
</dbReference>
<evidence type="ECO:0000313" key="1">
    <source>
        <dbReference type="EMBL" id="CAF0779256.1"/>
    </source>
</evidence>
<reference evidence="1" key="1">
    <citation type="submission" date="2021-02" db="EMBL/GenBank/DDBJ databases">
        <authorList>
            <person name="Nowell W R."/>
        </authorList>
    </citation>
    <scope>NUCLEOTIDE SEQUENCE</scope>
</reference>
<dbReference type="AlphaFoldDB" id="A0A813RCY8"/>
<dbReference type="Proteomes" id="UP000663860">
    <property type="component" value="Unassembled WGS sequence"/>
</dbReference>
<accession>A0A813RCY8</accession>